<evidence type="ECO:0000313" key="2">
    <source>
        <dbReference type="Proteomes" id="UP000054538"/>
    </source>
</evidence>
<gene>
    <name evidence="1" type="ORF">PAXRUDRAFT_165720</name>
</gene>
<name>A0A0D0DB24_9AGAM</name>
<dbReference type="InParanoid" id="A0A0D0DB24"/>
<dbReference type="HOGENOM" id="CLU_006344_16_0_1"/>
<keyword evidence="2" id="KW-1185">Reference proteome</keyword>
<dbReference type="AlphaFoldDB" id="A0A0D0DB24"/>
<reference evidence="2" key="2">
    <citation type="submission" date="2015-01" db="EMBL/GenBank/DDBJ databases">
        <title>Evolutionary Origins and Diversification of the Mycorrhizal Mutualists.</title>
        <authorList>
            <consortium name="DOE Joint Genome Institute"/>
            <consortium name="Mycorrhizal Genomics Consortium"/>
            <person name="Kohler A."/>
            <person name="Kuo A."/>
            <person name="Nagy L.G."/>
            <person name="Floudas D."/>
            <person name="Copeland A."/>
            <person name="Barry K.W."/>
            <person name="Cichocki N."/>
            <person name="Veneault-Fourrey C."/>
            <person name="LaButti K."/>
            <person name="Lindquist E.A."/>
            <person name="Lipzen A."/>
            <person name="Lundell T."/>
            <person name="Morin E."/>
            <person name="Murat C."/>
            <person name="Riley R."/>
            <person name="Ohm R."/>
            <person name="Sun H."/>
            <person name="Tunlid A."/>
            <person name="Henrissat B."/>
            <person name="Grigoriev I.V."/>
            <person name="Hibbett D.S."/>
            <person name="Martin F."/>
        </authorList>
    </citation>
    <scope>NUCLEOTIDE SEQUENCE [LARGE SCALE GENOMIC DNA]</scope>
    <source>
        <strain evidence="2">Ve08.2h10</strain>
    </source>
</reference>
<dbReference type="STRING" id="930991.A0A0D0DB24"/>
<dbReference type="OrthoDB" id="3187773at2759"/>
<evidence type="ECO:0000313" key="1">
    <source>
        <dbReference type="EMBL" id="KIK77794.1"/>
    </source>
</evidence>
<accession>A0A0D0DB24</accession>
<dbReference type="Proteomes" id="UP000054538">
    <property type="component" value="Unassembled WGS sequence"/>
</dbReference>
<sequence length="144" mass="16993">MCWEHIQASPRWRNDYPRYNCFFINTNLELDGMAGMTIAQVICFFSFKYDYILYPCAIVHWFDTVGDAPDEDTGMWMVHPMFCANHTPNIAVIHIDAIYHTAHLIPIYSCHPVPLDIKYYHSYDTFRAFYVNKYADHHALEIAF</sequence>
<reference evidence="1 2" key="1">
    <citation type="submission" date="2014-04" db="EMBL/GenBank/DDBJ databases">
        <authorList>
            <consortium name="DOE Joint Genome Institute"/>
            <person name="Kuo A."/>
            <person name="Kohler A."/>
            <person name="Jargeat P."/>
            <person name="Nagy L.G."/>
            <person name="Floudas D."/>
            <person name="Copeland A."/>
            <person name="Barry K.W."/>
            <person name="Cichocki N."/>
            <person name="Veneault-Fourrey C."/>
            <person name="LaButti K."/>
            <person name="Lindquist E.A."/>
            <person name="Lipzen A."/>
            <person name="Lundell T."/>
            <person name="Morin E."/>
            <person name="Murat C."/>
            <person name="Sun H."/>
            <person name="Tunlid A."/>
            <person name="Henrissat B."/>
            <person name="Grigoriev I.V."/>
            <person name="Hibbett D.S."/>
            <person name="Martin F."/>
            <person name="Nordberg H.P."/>
            <person name="Cantor M.N."/>
            <person name="Hua S.X."/>
        </authorList>
    </citation>
    <scope>NUCLEOTIDE SEQUENCE [LARGE SCALE GENOMIC DNA]</scope>
    <source>
        <strain evidence="1 2">Ve08.2h10</strain>
    </source>
</reference>
<proteinExistence type="predicted"/>
<protein>
    <submittedName>
        <fullName evidence="1">Uncharacterized protein</fullName>
    </submittedName>
</protein>
<dbReference type="EMBL" id="KN826831">
    <property type="protein sequence ID" value="KIK77794.1"/>
    <property type="molecule type" value="Genomic_DNA"/>
</dbReference>
<organism evidence="1 2">
    <name type="scientific">Paxillus rubicundulus Ve08.2h10</name>
    <dbReference type="NCBI Taxonomy" id="930991"/>
    <lineage>
        <taxon>Eukaryota</taxon>
        <taxon>Fungi</taxon>
        <taxon>Dikarya</taxon>
        <taxon>Basidiomycota</taxon>
        <taxon>Agaricomycotina</taxon>
        <taxon>Agaricomycetes</taxon>
        <taxon>Agaricomycetidae</taxon>
        <taxon>Boletales</taxon>
        <taxon>Paxilineae</taxon>
        <taxon>Paxillaceae</taxon>
        <taxon>Paxillus</taxon>
    </lineage>
</organism>